<gene>
    <name evidence="1" type="ORF">PSNMU_V1.4_AUG-EV-PASAV3_0060800</name>
</gene>
<dbReference type="Proteomes" id="UP000291116">
    <property type="component" value="Unassembled WGS sequence"/>
</dbReference>
<evidence type="ECO:0000313" key="2">
    <source>
        <dbReference type="Proteomes" id="UP000291116"/>
    </source>
</evidence>
<reference evidence="1 2" key="1">
    <citation type="submission" date="2019-01" db="EMBL/GenBank/DDBJ databases">
        <authorList>
            <person name="Ferrante I. M."/>
        </authorList>
    </citation>
    <scope>NUCLEOTIDE SEQUENCE [LARGE SCALE GENOMIC DNA]</scope>
    <source>
        <strain evidence="1 2">B856</strain>
    </source>
</reference>
<dbReference type="AlphaFoldDB" id="A0A448ZB52"/>
<keyword evidence="2" id="KW-1185">Reference proteome</keyword>
<sequence length="431" mass="48654">MIREIEINHTIPLEEQVTPLLCQGDKITKDIAVALLKNKPKDKQQCDGLVYGKDQMPSGIENNNGWNTVIRRPTPTEAETDKAVWAYKIKTTKNEEGDILIQYLPEANKDADTIRSQALEELKMGNDGTRPWRGIKDHLMTLSTLIRGTICKATLGKHMKKHKQSNAGLWSTSDPGSPRFMLMARLSLLEDPTVPIRLEPATEWEKGDYRGAKTFAIFLSKDTNTPGLAYLLFPSHGLAIEISQTVVVSWDASLLPHCVTTVENGVLFDNPKIDNDRFRKWFINKVFSSKGRSKGIQPGEAVMVRERTQRLIELGATESLVGRPTGKKHMTYWEAAVVSLRKASVPGRNNEVKIAYRGELGQVVGAYWVSDFDVVKMERMDLRVLLDRENARKSKSKASIQHRKKRAKIEEAVGKQQYKSNVSCDYENYTL</sequence>
<name>A0A448ZB52_9STRA</name>
<proteinExistence type="predicted"/>
<dbReference type="EMBL" id="CAACVS010000212">
    <property type="protein sequence ID" value="VEU39236.1"/>
    <property type="molecule type" value="Genomic_DNA"/>
</dbReference>
<accession>A0A448ZB52</accession>
<organism evidence="1 2">
    <name type="scientific">Pseudo-nitzschia multistriata</name>
    <dbReference type="NCBI Taxonomy" id="183589"/>
    <lineage>
        <taxon>Eukaryota</taxon>
        <taxon>Sar</taxon>
        <taxon>Stramenopiles</taxon>
        <taxon>Ochrophyta</taxon>
        <taxon>Bacillariophyta</taxon>
        <taxon>Bacillariophyceae</taxon>
        <taxon>Bacillariophycidae</taxon>
        <taxon>Bacillariales</taxon>
        <taxon>Bacillariaceae</taxon>
        <taxon>Pseudo-nitzschia</taxon>
    </lineage>
</organism>
<evidence type="ECO:0000313" key="1">
    <source>
        <dbReference type="EMBL" id="VEU39236.1"/>
    </source>
</evidence>
<protein>
    <submittedName>
        <fullName evidence="1">Uncharacterized protein</fullName>
    </submittedName>
</protein>